<dbReference type="EMBL" id="CARXXK010000001">
    <property type="protein sequence ID" value="CAI6349773.1"/>
    <property type="molecule type" value="Genomic_DNA"/>
</dbReference>
<accession>A0AAV0VZV2</accession>
<evidence type="ECO:0000313" key="2">
    <source>
        <dbReference type="Proteomes" id="UP001160148"/>
    </source>
</evidence>
<comment type="caution">
    <text evidence="1">The sequence shown here is derived from an EMBL/GenBank/DDBJ whole genome shotgun (WGS) entry which is preliminary data.</text>
</comment>
<gene>
    <name evidence="1" type="ORF">MEUPH1_LOCUS6298</name>
</gene>
<evidence type="ECO:0000313" key="1">
    <source>
        <dbReference type="EMBL" id="CAI6349773.1"/>
    </source>
</evidence>
<keyword evidence="2" id="KW-1185">Reference proteome</keyword>
<sequence>MSYCLRSVAQTQQQNVSNTICAKWSLVLFQNQSGYCSMTPHSSRYSWAMASSWRRLSRRGKQWLRRVVRHGNYYQCPILFVVETRVSGILSGLETSGSSVSSVVEMIGIGL</sequence>
<proteinExistence type="predicted"/>
<organism evidence="1 2">
    <name type="scientific">Macrosiphum euphorbiae</name>
    <name type="common">potato aphid</name>
    <dbReference type="NCBI Taxonomy" id="13131"/>
    <lineage>
        <taxon>Eukaryota</taxon>
        <taxon>Metazoa</taxon>
        <taxon>Ecdysozoa</taxon>
        <taxon>Arthropoda</taxon>
        <taxon>Hexapoda</taxon>
        <taxon>Insecta</taxon>
        <taxon>Pterygota</taxon>
        <taxon>Neoptera</taxon>
        <taxon>Paraneoptera</taxon>
        <taxon>Hemiptera</taxon>
        <taxon>Sternorrhyncha</taxon>
        <taxon>Aphidomorpha</taxon>
        <taxon>Aphidoidea</taxon>
        <taxon>Aphididae</taxon>
        <taxon>Macrosiphini</taxon>
        <taxon>Macrosiphum</taxon>
    </lineage>
</organism>
<dbReference type="AlphaFoldDB" id="A0AAV0VZV2"/>
<protein>
    <submittedName>
        <fullName evidence="1">Uncharacterized protein</fullName>
    </submittedName>
</protein>
<reference evidence="1 2" key="1">
    <citation type="submission" date="2023-01" db="EMBL/GenBank/DDBJ databases">
        <authorList>
            <person name="Whitehead M."/>
        </authorList>
    </citation>
    <scope>NUCLEOTIDE SEQUENCE [LARGE SCALE GENOMIC DNA]</scope>
</reference>
<dbReference type="Proteomes" id="UP001160148">
    <property type="component" value="Unassembled WGS sequence"/>
</dbReference>
<name>A0AAV0VZV2_9HEMI</name>